<dbReference type="AlphaFoldDB" id="A0A2N1MXP3"/>
<reference evidence="1 2" key="2">
    <citation type="submission" date="2017-10" db="EMBL/GenBank/DDBJ databases">
        <title>Extensive intraspecific genome diversity in a model arbuscular mycorrhizal fungus.</title>
        <authorList>
            <person name="Chen E.C.H."/>
            <person name="Morin E."/>
            <person name="Baudet D."/>
            <person name="Noel J."/>
            <person name="Ndikumana S."/>
            <person name="Charron P."/>
            <person name="St-Onge C."/>
            <person name="Giorgi J."/>
            <person name="Grigoriev I.V."/>
            <person name="Roux C."/>
            <person name="Martin F.M."/>
            <person name="Corradi N."/>
        </authorList>
    </citation>
    <scope>NUCLEOTIDE SEQUENCE [LARGE SCALE GENOMIC DNA]</scope>
    <source>
        <strain evidence="1 2">C2</strain>
    </source>
</reference>
<reference evidence="1 2" key="1">
    <citation type="submission" date="2016-04" db="EMBL/GenBank/DDBJ databases">
        <title>Genome analyses suggest a sexual origin of heterokaryosis in a supposedly ancient asexual fungus.</title>
        <authorList>
            <person name="Ropars J."/>
            <person name="Sedzielewska K."/>
            <person name="Noel J."/>
            <person name="Charron P."/>
            <person name="Farinelli L."/>
            <person name="Marton T."/>
            <person name="Kruger M."/>
            <person name="Pelin A."/>
            <person name="Brachmann A."/>
            <person name="Corradi N."/>
        </authorList>
    </citation>
    <scope>NUCLEOTIDE SEQUENCE [LARGE SCALE GENOMIC DNA]</scope>
    <source>
        <strain evidence="1 2">C2</strain>
    </source>
</reference>
<proteinExistence type="predicted"/>
<dbReference type="VEuPathDB" id="FungiDB:RhiirFUN_017123"/>
<name>A0A2N1MXP3_9GLOM</name>
<accession>A0A2N1MXP3</accession>
<comment type="caution">
    <text evidence="1">The sequence shown here is derived from an EMBL/GenBank/DDBJ whole genome shotgun (WGS) entry which is preliminary data.</text>
</comment>
<protein>
    <submittedName>
        <fullName evidence="1">Uncharacterized protein</fullName>
    </submittedName>
</protein>
<evidence type="ECO:0000313" key="1">
    <source>
        <dbReference type="EMBL" id="PKK66434.1"/>
    </source>
</evidence>
<gene>
    <name evidence="1" type="ORF">RhiirC2_784781</name>
</gene>
<dbReference type="Proteomes" id="UP000233469">
    <property type="component" value="Unassembled WGS sequence"/>
</dbReference>
<evidence type="ECO:0000313" key="2">
    <source>
        <dbReference type="Proteomes" id="UP000233469"/>
    </source>
</evidence>
<organism evidence="1 2">
    <name type="scientific">Rhizophagus irregularis</name>
    <dbReference type="NCBI Taxonomy" id="588596"/>
    <lineage>
        <taxon>Eukaryota</taxon>
        <taxon>Fungi</taxon>
        <taxon>Fungi incertae sedis</taxon>
        <taxon>Mucoromycota</taxon>
        <taxon>Glomeromycotina</taxon>
        <taxon>Glomeromycetes</taxon>
        <taxon>Glomerales</taxon>
        <taxon>Glomeraceae</taxon>
        <taxon>Rhizophagus</taxon>
    </lineage>
</organism>
<dbReference type="EMBL" id="LLXL01001093">
    <property type="protein sequence ID" value="PKK66434.1"/>
    <property type="molecule type" value="Genomic_DNA"/>
</dbReference>
<sequence>MSISTSFSGHFWFSALKTLSETYDLFEMEFNFDEFLSQQLLLKSINTLTCNSSTKIPHCSSGLIKEALCFNYGAECEKNNYGEYFPYQTVMDEVGTSDEAIPHNLLSSLPFWAASAVYISQLERLTGQRIQDLSFSLFH</sequence>